<dbReference type="PANTHER" id="PTHR14647">
    <property type="entry name" value="GALACTOSE-3-O-SULFOTRANSFERASE"/>
    <property type="match status" value="1"/>
</dbReference>
<reference evidence="12" key="1">
    <citation type="submission" date="2023-08" db="EMBL/GenBank/DDBJ databases">
        <authorList>
            <person name="Alioto T."/>
            <person name="Alioto T."/>
            <person name="Gomez Garrido J."/>
        </authorList>
    </citation>
    <scope>NUCLEOTIDE SEQUENCE</scope>
</reference>
<dbReference type="GO" id="GO:0000139">
    <property type="term" value="C:Golgi membrane"/>
    <property type="evidence" value="ECO:0007669"/>
    <property type="project" value="UniProtKB-SubCell"/>
</dbReference>
<comment type="similarity">
    <text evidence="2">Belongs to the galactose-3-O-sulfotransferase family.</text>
</comment>
<keyword evidence="6 11" id="KW-1133">Transmembrane helix</keyword>
<dbReference type="GO" id="GO:0009247">
    <property type="term" value="P:glycolipid biosynthetic process"/>
    <property type="evidence" value="ECO:0007669"/>
    <property type="project" value="InterPro"/>
</dbReference>
<evidence type="ECO:0000313" key="13">
    <source>
        <dbReference type="Proteomes" id="UP001178508"/>
    </source>
</evidence>
<dbReference type="AlphaFoldDB" id="A0AAV1FXG0"/>
<evidence type="ECO:0000256" key="10">
    <source>
        <dbReference type="SAM" id="MobiDB-lite"/>
    </source>
</evidence>
<evidence type="ECO:0000256" key="6">
    <source>
        <dbReference type="ARBA" id="ARBA00022989"/>
    </source>
</evidence>
<feature type="region of interest" description="Disordered" evidence="10">
    <location>
        <begin position="168"/>
        <end position="188"/>
    </location>
</feature>
<keyword evidence="5" id="KW-0735">Signal-anchor</keyword>
<feature type="transmembrane region" description="Helical" evidence="11">
    <location>
        <begin position="32"/>
        <end position="49"/>
    </location>
</feature>
<proteinExistence type="inferred from homology"/>
<keyword evidence="13" id="KW-1185">Reference proteome</keyword>
<keyword evidence="8 11" id="KW-0472">Membrane</keyword>
<sequence>MLSPQRRQTREQPVSSLTSCVGRWLCSRRPSLWVLLIILIICIAIQIFVAHQTGHAKLMGPQHLTANKQQLFPTLQNILESFDPEILRGTQSLETLRKNRTADSYNRRPQDPVLSRQVDKMVPLETEPQSEAGKLSLVGLLLTKLDNKPRLDLSHSLVPQRVGTYLSEDTEQRLSNSPSPSSPLKAGGETACLPKSHIVFLKTHKTASSTILNILYRYGESRNLTFALPVKRQMQLFYPHFFAERFVEGAVGRNVKEFHIMCNHMRFIKSEVAKVMPEETFYFSILRHPVVMMESIYTYYKSIPVFRKSFSMDNFLDNSLRNQVSTVSTNHYAHNVLAFDFGLENNVTADSSDLEERARRAVAAIERDFQLILISEYFDESMILLKHTLCWSLEDVVYFKLNSRSEGSRQPPLPVTAEKIKRWNALDWRIYLHFNATFWHRVESLIGTEQVKREVDALRELQAKLAKTCLKDGGAVHPAKVKDVRMKPYQSGKAVIQGYNLNPLTDIQMRNKCQKLITPELQYTKLLYNKQFPGFHD</sequence>
<dbReference type="EMBL" id="OY660873">
    <property type="protein sequence ID" value="CAJ1065900.1"/>
    <property type="molecule type" value="Genomic_DNA"/>
</dbReference>
<dbReference type="Gene3D" id="3.40.50.300">
    <property type="entry name" value="P-loop containing nucleotide triphosphate hydrolases"/>
    <property type="match status" value="1"/>
</dbReference>
<accession>A0AAV1FXG0</accession>
<keyword evidence="9" id="KW-0325">Glycoprotein</keyword>
<dbReference type="InterPro" id="IPR027417">
    <property type="entry name" value="P-loop_NTPase"/>
</dbReference>
<evidence type="ECO:0000256" key="7">
    <source>
        <dbReference type="ARBA" id="ARBA00023034"/>
    </source>
</evidence>
<evidence type="ECO:0000256" key="8">
    <source>
        <dbReference type="ARBA" id="ARBA00023136"/>
    </source>
</evidence>
<evidence type="ECO:0000256" key="4">
    <source>
        <dbReference type="ARBA" id="ARBA00022692"/>
    </source>
</evidence>
<protein>
    <submittedName>
        <fullName evidence="12">Galactose-3-O-sulfotransferase 2-like</fullName>
    </submittedName>
</protein>
<evidence type="ECO:0000256" key="3">
    <source>
        <dbReference type="ARBA" id="ARBA00022679"/>
    </source>
</evidence>
<keyword evidence="7" id="KW-0333">Golgi apparatus</keyword>
<organism evidence="12 13">
    <name type="scientific">Xyrichtys novacula</name>
    <name type="common">Pearly razorfish</name>
    <name type="synonym">Hemipteronotus novacula</name>
    <dbReference type="NCBI Taxonomy" id="13765"/>
    <lineage>
        <taxon>Eukaryota</taxon>
        <taxon>Metazoa</taxon>
        <taxon>Chordata</taxon>
        <taxon>Craniata</taxon>
        <taxon>Vertebrata</taxon>
        <taxon>Euteleostomi</taxon>
        <taxon>Actinopterygii</taxon>
        <taxon>Neopterygii</taxon>
        <taxon>Teleostei</taxon>
        <taxon>Neoteleostei</taxon>
        <taxon>Acanthomorphata</taxon>
        <taxon>Eupercaria</taxon>
        <taxon>Labriformes</taxon>
        <taxon>Labridae</taxon>
        <taxon>Xyrichtys</taxon>
    </lineage>
</organism>
<evidence type="ECO:0000256" key="5">
    <source>
        <dbReference type="ARBA" id="ARBA00022968"/>
    </source>
</evidence>
<name>A0AAV1FXG0_XYRNO</name>
<gene>
    <name evidence="12" type="ORF">XNOV1_A040452</name>
</gene>
<dbReference type="GO" id="GO:0001733">
    <property type="term" value="F:galactosylceramide sulfotransferase activity"/>
    <property type="evidence" value="ECO:0007669"/>
    <property type="project" value="InterPro"/>
</dbReference>
<evidence type="ECO:0000256" key="1">
    <source>
        <dbReference type="ARBA" id="ARBA00004323"/>
    </source>
</evidence>
<evidence type="ECO:0000313" key="12">
    <source>
        <dbReference type="EMBL" id="CAJ1065900.1"/>
    </source>
</evidence>
<dbReference type="PANTHER" id="PTHR14647:SF62">
    <property type="entry name" value="GALACTOSE-3-O-SULFOTRANSFERASE 2"/>
    <property type="match status" value="1"/>
</dbReference>
<comment type="subcellular location">
    <subcellularLocation>
        <location evidence="1">Golgi apparatus membrane</location>
        <topology evidence="1">Single-pass type II membrane protein</topology>
    </subcellularLocation>
</comment>
<dbReference type="InterPro" id="IPR009729">
    <property type="entry name" value="Gal-3-0_sulfotransfrase"/>
</dbReference>
<keyword evidence="4 11" id="KW-0812">Transmembrane</keyword>
<evidence type="ECO:0000256" key="9">
    <source>
        <dbReference type="ARBA" id="ARBA00023180"/>
    </source>
</evidence>
<keyword evidence="3" id="KW-0808">Transferase</keyword>
<dbReference type="Proteomes" id="UP001178508">
    <property type="component" value="Chromosome 10"/>
</dbReference>
<dbReference type="Pfam" id="PF06990">
    <property type="entry name" value="Gal-3-0_sulfotr"/>
    <property type="match status" value="1"/>
</dbReference>
<dbReference type="SUPFAM" id="SSF52540">
    <property type="entry name" value="P-loop containing nucleoside triphosphate hydrolases"/>
    <property type="match status" value="1"/>
</dbReference>
<evidence type="ECO:0000256" key="2">
    <source>
        <dbReference type="ARBA" id="ARBA00008124"/>
    </source>
</evidence>
<evidence type="ECO:0000256" key="11">
    <source>
        <dbReference type="SAM" id="Phobius"/>
    </source>
</evidence>